<accession>A0AAD5J687</accession>
<dbReference type="Proteomes" id="UP001064489">
    <property type="component" value="Chromosome 3"/>
</dbReference>
<comment type="caution">
    <text evidence="1">The sequence shown here is derived from an EMBL/GenBank/DDBJ whole genome shotgun (WGS) entry which is preliminary data.</text>
</comment>
<protein>
    <recommendedName>
        <fullName evidence="3">Reverse transcriptase</fullName>
    </recommendedName>
</protein>
<gene>
    <name evidence="1" type="ORF">LWI28_022749</name>
</gene>
<dbReference type="PANTHER" id="PTHR46890:SF48">
    <property type="entry name" value="RNA-DIRECTED DNA POLYMERASE"/>
    <property type="match status" value="1"/>
</dbReference>
<evidence type="ECO:0000313" key="2">
    <source>
        <dbReference type="Proteomes" id="UP001064489"/>
    </source>
</evidence>
<keyword evidence="2" id="KW-1185">Reference proteome</keyword>
<sequence>MGGALSSPFTAEEMKAAVFGLSPTKSPGPDGFHAIFFQKAWGIIGGDVINVCLGILNGETSMRPFNSTNVVLIPKVKNPVLIQEFRPISLCSVVYKTITKAMASRLKDILPHIISLCQSAFVPGR</sequence>
<dbReference type="PANTHER" id="PTHR46890">
    <property type="entry name" value="NON-LTR RETROLELEMENT REVERSE TRANSCRIPTASE-LIKE PROTEIN-RELATED"/>
    <property type="match status" value="1"/>
</dbReference>
<dbReference type="InterPro" id="IPR052343">
    <property type="entry name" value="Retrotransposon-Effector_Assoc"/>
</dbReference>
<dbReference type="AlphaFoldDB" id="A0AAD5J687"/>
<dbReference type="EMBL" id="JAJSOW010000100">
    <property type="protein sequence ID" value="KAI9186959.1"/>
    <property type="molecule type" value="Genomic_DNA"/>
</dbReference>
<evidence type="ECO:0008006" key="3">
    <source>
        <dbReference type="Google" id="ProtNLM"/>
    </source>
</evidence>
<organism evidence="1 2">
    <name type="scientific">Acer negundo</name>
    <name type="common">Box elder</name>
    <dbReference type="NCBI Taxonomy" id="4023"/>
    <lineage>
        <taxon>Eukaryota</taxon>
        <taxon>Viridiplantae</taxon>
        <taxon>Streptophyta</taxon>
        <taxon>Embryophyta</taxon>
        <taxon>Tracheophyta</taxon>
        <taxon>Spermatophyta</taxon>
        <taxon>Magnoliopsida</taxon>
        <taxon>eudicotyledons</taxon>
        <taxon>Gunneridae</taxon>
        <taxon>Pentapetalae</taxon>
        <taxon>rosids</taxon>
        <taxon>malvids</taxon>
        <taxon>Sapindales</taxon>
        <taxon>Sapindaceae</taxon>
        <taxon>Hippocastanoideae</taxon>
        <taxon>Acereae</taxon>
        <taxon>Acer</taxon>
    </lineage>
</organism>
<reference evidence="1" key="2">
    <citation type="submission" date="2023-02" db="EMBL/GenBank/DDBJ databases">
        <authorList>
            <person name="Swenson N.G."/>
            <person name="Wegrzyn J.L."/>
            <person name="Mcevoy S.L."/>
        </authorList>
    </citation>
    <scope>NUCLEOTIDE SEQUENCE</scope>
    <source>
        <strain evidence="1">91603</strain>
        <tissue evidence="1">Leaf</tissue>
    </source>
</reference>
<evidence type="ECO:0000313" key="1">
    <source>
        <dbReference type="EMBL" id="KAI9186959.1"/>
    </source>
</evidence>
<proteinExistence type="predicted"/>
<name>A0AAD5J687_ACENE</name>
<reference evidence="1" key="1">
    <citation type="journal article" date="2022" name="Plant J.">
        <title>Strategies of tolerance reflected in two North American maple genomes.</title>
        <authorList>
            <person name="McEvoy S.L."/>
            <person name="Sezen U.U."/>
            <person name="Trouern-Trend A."/>
            <person name="McMahon S.M."/>
            <person name="Schaberg P.G."/>
            <person name="Yang J."/>
            <person name="Wegrzyn J.L."/>
            <person name="Swenson N.G."/>
        </authorList>
    </citation>
    <scope>NUCLEOTIDE SEQUENCE</scope>
    <source>
        <strain evidence="1">91603</strain>
    </source>
</reference>